<dbReference type="EMBL" id="JBEPMU010000001">
    <property type="protein sequence ID" value="MET3650692.1"/>
    <property type="molecule type" value="Genomic_DNA"/>
</dbReference>
<evidence type="ECO:0000313" key="9">
    <source>
        <dbReference type="Proteomes" id="UP001549184"/>
    </source>
</evidence>
<dbReference type="InterPro" id="IPR027417">
    <property type="entry name" value="P-loop_NTPase"/>
</dbReference>
<feature type="domain" description="UvrD-like helicase ATP-binding" evidence="7">
    <location>
        <begin position="130"/>
        <end position="638"/>
    </location>
</feature>
<dbReference type="InterPro" id="IPR014016">
    <property type="entry name" value="UvrD-like_ATP-bd"/>
</dbReference>
<evidence type="ECO:0000256" key="4">
    <source>
        <dbReference type="ARBA" id="ARBA00022840"/>
    </source>
</evidence>
<dbReference type="PANTHER" id="PTHR11070:SF63">
    <property type="entry name" value="DNA HELICASE IV"/>
    <property type="match status" value="1"/>
</dbReference>
<dbReference type="Pfam" id="PF00580">
    <property type="entry name" value="UvrD-helicase"/>
    <property type="match status" value="2"/>
</dbReference>
<dbReference type="GO" id="GO:0004386">
    <property type="term" value="F:helicase activity"/>
    <property type="evidence" value="ECO:0007669"/>
    <property type="project" value="UniProtKB-KW"/>
</dbReference>
<evidence type="ECO:0000313" key="8">
    <source>
        <dbReference type="EMBL" id="MET3650692.1"/>
    </source>
</evidence>
<evidence type="ECO:0000259" key="7">
    <source>
        <dbReference type="PROSITE" id="PS51198"/>
    </source>
</evidence>
<name>A0ABV2JPC6_9GAMM</name>
<evidence type="ECO:0000256" key="3">
    <source>
        <dbReference type="ARBA" id="ARBA00022806"/>
    </source>
</evidence>
<evidence type="ECO:0000256" key="5">
    <source>
        <dbReference type="PROSITE-ProRule" id="PRU00560"/>
    </source>
</evidence>
<gene>
    <name evidence="8" type="ORF">ABIC75_000394</name>
</gene>
<dbReference type="PANTHER" id="PTHR11070">
    <property type="entry name" value="UVRD / RECB / PCRA DNA HELICASE FAMILY MEMBER"/>
    <property type="match status" value="1"/>
</dbReference>
<reference evidence="8 9" key="1">
    <citation type="submission" date="2024-06" db="EMBL/GenBank/DDBJ databases">
        <title>Sorghum-associated microbial communities from plants grown in Nebraska, USA.</title>
        <authorList>
            <person name="Schachtman D."/>
        </authorList>
    </citation>
    <scope>NUCLEOTIDE SEQUENCE [LARGE SCALE GENOMIC DNA]</scope>
    <source>
        <strain evidence="8 9">1073</strain>
    </source>
</reference>
<dbReference type="InterPro" id="IPR000212">
    <property type="entry name" value="DNA_helicase_UvrD/REP"/>
</dbReference>
<protein>
    <submittedName>
        <fullName evidence="8">Superfamily I DNA/RNA helicase</fullName>
    </submittedName>
</protein>
<organism evidence="8 9">
    <name type="scientific">Dyella japonica</name>
    <dbReference type="NCBI Taxonomy" id="231455"/>
    <lineage>
        <taxon>Bacteria</taxon>
        <taxon>Pseudomonadati</taxon>
        <taxon>Pseudomonadota</taxon>
        <taxon>Gammaproteobacteria</taxon>
        <taxon>Lysobacterales</taxon>
        <taxon>Rhodanobacteraceae</taxon>
        <taxon>Dyella</taxon>
    </lineage>
</organism>
<feature type="region of interest" description="Disordered" evidence="6">
    <location>
        <begin position="305"/>
        <end position="325"/>
    </location>
</feature>
<feature type="compositionally biased region" description="Basic and acidic residues" evidence="6">
    <location>
        <begin position="36"/>
        <end position="46"/>
    </location>
</feature>
<evidence type="ECO:0000256" key="1">
    <source>
        <dbReference type="ARBA" id="ARBA00022741"/>
    </source>
</evidence>
<dbReference type="RefSeq" id="WP_354012181.1">
    <property type="nucleotide sequence ID" value="NZ_JBEPMU010000001.1"/>
</dbReference>
<accession>A0ABV2JPC6</accession>
<evidence type="ECO:0000256" key="6">
    <source>
        <dbReference type="SAM" id="MobiDB-lite"/>
    </source>
</evidence>
<keyword evidence="4 5" id="KW-0067">ATP-binding</keyword>
<keyword evidence="2 5" id="KW-0378">Hydrolase</keyword>
<feature type="binding site" evidence="5">
    <location>
        <begin position="151"/>
        <end position="158"/>
    </location>
    <ligand>
        <name>ATP</name>
        <dbReference type="ChEBI" id="CHEBI:30616"/>
    </ligand>
</feature>
<dbReference type="Gene3D" id="3.40.50.300">
    <property type="entry name" value="P-loop containing nucleotide triphosphate hydrolases"/>
    <property type="match status" value="3"/>
</dbReference>
<dbReference type="PROSITE" id="PS51198">
    <property type="entry name" value="UVRD_HELICASE_ATP_BIND"/>
    <property type="match status" value="1"/>
</dbReference>
<dbReference type="SUPFAM" id="SSF52540">
    <property type="entry name" value="P-loop containing nucleoside triphosphate hydrolases"/>
    <property type="match status" value="1"/>
</dbReference>
<feature type="region of interest" description="Disordered" evidence="6">
    <location>
        <begin position="36"/>
        <end position="67"/>
    </location>
</feature>
<keyword evidence="1 5" id="KW-0547">Nucleotide-binding</keyword>
<comment type="caution">
    <text evidence="8">The sequence shown here is derived from an EMBL/GenBank/DDBJ whole genome shotgun (WGS) entry which is preliminary data.</text>
</comment>
<proteinExistence type="predicted"/>
<sequence>MSLSAAVGEKVKKTVKQWAIKRLSSEIGAMLQSAREESARKARQDGYGKGYQEGQESGRTEGHQKGYEDGYQAGLTAGSSVFTLVDERTPFRPKFMEDTLYGPSRFPVTEVSMERMRAEVRAAVDAKILAEPTVDQWRMIFADHPSTCVSAGAGSGKSTTLILRVVFMVQHMGIRLDQVTVVSFTKASCEELREKLARVLGHWQRKEIDPESLRPNVSTFHSLLIRLTRKAMPGRQFFEILDDRDEVSEEEIATIEVDNPLIATDLSEPQATLLDTAYRAAYRDDRRFRRLVFQLLAYSLEDRNPHSKKAASNYPARTIRSASDRDAQLSDTLSSSWAALGWPLPSDCGVENERIQAFSVNGYPFFADARIGEDGPLIVLACPKGAGEGLFGPPGKDQMTLGAVARVRQNIFSLYCESQYLVIKTPDDLRHVETLARRHAGTSKAADEENPPKFMFRLPGEKSGSPLPKAFLQQAGFISSMGRDVIGLLNELPAFSTFMPSEHDFATALGIFWGYFENTLNDAGVITFDRTFMQAASQIDTMHVDPSVLSRMRHLLVDEFQDISPLIVDWLTAAQRRLRKQAPNRPISIMAIGDDWQSIYSWRGSSPELFMNFGAYFRSDSKLGPSGQLEMGTNFRSTKEIVDDATLLTERIVEKTDKHCDSPHLGTDSDHGVRIIQYGKKPVKDGTDINEWLAKKLVPIIYEQYEYAVSVGGDPLERVIVMTRSNSTRRALKNALEKRIGLRLMTYHRAKGLQATVAIMVGDCSPGETHPFRNAVYESSGRFPIGVTYDNAQADEALRLAYVGVTRGKRRVLWAVENLQSSYSAEAYGSRGVTMQLP</sequence>
<keyword evidence="3 5" id="KW-0347">Helicase</keyword>
<dbReference type="Proteomes" id="UP001549184">
    <property type="component" value="Unassembled WGS sequence"/>
</dbReference>
<keyword evidence="9" id="KW-1185">Reference proteome</keyword>
<evidence type="ECO:0000256" key="2">
    <source>
        <dbReference type="ARBA" id="ARBA00022801"/>
    </source>
</evidence>
<feature type="compositionally biased region" description="Basic and acidic residues" evidence="6">
    <location>
        <begin position="56"/>
        <end position="67"/>
    </location>
</feature>